<name>A0A178HD61_9LACT</name>
<accession>A0A178HD61</accession>
<sequence length="315" mass="36670">MERIIKMKLLVSGLYPIEGIEIAGFKSHFEDVDAKKLPKDLQNNYLYSPVAVIKLAFQKNGQASKILTFNKQIKIDEEEIPENLADFLVIESEKLEKTLKLMTNINISFPAATIKIFDNNNGFIDSSAQSKDLFVQNNFNEFSNSDIQQLISRLNMVINIDYIENFGEKNNRFKRAINFYFDSYNLTQIDNKFVLLFSSLESLFNLDKYKIKETISRRASNLITFFNGSKSEKESIYANIKNLYNKRSQYIHGSEPEIITKKDEKHLREIVRKVLLYYQRIASEYQITSPQKICKLIDENDIEISDESKLFLSLL</sequence>
<dbReference type="GeneID" id="86971612"/>
<dbReference type="Proteomes" id="UP000251923">
    <property type="component" value="Unassembled WGS sequence"/>
</dbReference>
<dbReference type="EMBL" id="QMHM01000024">
    <property type="protein sequence ID" value="RAV77466.1"/>
    <property type="molecule type" value="Genomic_DNA"/>
</dbReference>
<gene>
    <name evidence="1" type="ORF">DBT54_08810</name>
</gene>
<dbReference type="RefSeq" id="WP_064293064.1">
    <property type="nucleotide sequence ID" value="NZ_JASODP010000017.1"/>
</dbReference>
<protein>
    <submittedName>
        <fullName evidence="1">Uncharacterized protein</fullName>
    </submittedName>
</protein>
<evidence type="ECO:0000313" key="1">
    <source>
        <dbReference type="EMBL" id="RAV77466.1"/>
    </source>
</evidence>
<dbReference type="AlphaFoldDB" id="A0A178HD61"/>
<organism evidence="1 2">
    <name type="scientific">Aerococcus urinae</name>
    <dbReference type="NCBI Taxonomy" id="1376"/>
    <lineage>
        <taxon>Bacteria</taxon>
        <taxon>Bacillati</taxon>
        <taxon>Bacillota</taxon>
        <taxon>Bacilli</taxon>
        <taxon>Lactobacillales</taxon>
        <taxon>Aerococcaceae</taxon>
        <taxon>Aerococcus</taxon>
    </lineage>
</organism>
<reference evidence="1 2" key="1">
    <citation type="submission" date="2018-04" db="EMBL/GenBank/DDBJ databases">
        <title>Aerococcus urinae genomes.</title>
        <authorList>
            <person name="Hilt E."/>
            <person name="Gilbert N.M."/>
            <person name="Thomas-White K."/>
            <person name="Putonti C."/>
            <person name="Lewis A.L."/>
            <person name="Visck K.L."/>
            <person name="Wolfe A.J."/>
        </authorList>
    </citation>
    <scope>NUCLEOTIDE SEQUENCE [LARGE SCALE GENOMIC DNA]</scope>
    <source>
        <strain evidence="1 2">UMB7480</strain>
    </source>
</reference>
<comment type="caution">
    <text evidence="1">The sequence shown here is derived from an EMBL/GenBank/DDBJ whole genome shotgun (WGS) entry which is preliminary data.</text>
</comment>
<proteinExistence type="predicted"/>
<evidence type="ECO:0000313" key="2">
    <source>
        <dbReference type="Proteomes" id="UP000251923"/>
    </source>
</evidence>